<sequence length="136" mass="15967">MSVLLQRTEVRVLELLPGEGDIRNKTLINRELGYSSFLCKHEKCEAETQITSCLRKLTVALKENFLKVMSFKVLACLWSGYISHLKYNISPLSQTRHRISEWTITQILKLRVFIWAAVKERNYHSRSLTQDQRKLE</sequence>
<evidence type="ECO:0000313" key="2">
    <source>
        <dbReference type="Proteomes" id="UP000190648"/>
    </source>
</evidence>
<protein>
    <submittedName>
        <fullName evidence="1">Uncharacterized protein</fullName>
    </submittedName>
</protein>
<reference evidence="1 2" key="1">
    <citation type="submission" date="2016-02" db="EMBL/GenBank/DDBJ databases">
        <title>Band-tailed pigeon sequencing and assembly.</title>
        <authorList>
            <person name="Soares A.E."/>
            <person name="Novak B.J."/>
            <person name="Rice E.S."/>
            <person name="O'Connell B."/>
            <person name="Chang D."/>
            <person name="Weber S."/>
            <person name="Shapiro B."/>
        </authorList>
    </citation>
    <scope>NUCLEOTIDE SEQUENCE [LARGE SCALE GENOMIC DNA]</scope>
    <source>
        <strain evidence="1">BTP2013</strain>
        <tissue evidence="1">Blood</tissue>
    </source>
</reference>
<name>A0A1V4KLS5_PATFA</name>
<dbReference type="EMBL" id="LSYS01002888">
    <property type="protein sequence ID" value="OPJ85343.1"/>
    <property type="molecule type" value="Genomic_DNA"/>
</dbReference>
<comment type="caution">
    <text evidence="1">The sequence shown here is derived from an EMBL/GenBank/DDBJ whole genome shotgun (WGS) entry which is preliminary data.</text>
</comment>
<organism evidence="1 2">
    <name type="scientific">Patagioenas fasciata monilis</name>
    <dbReference type="NCBI Taxonomy" id="372326"/>
    <lineage>
        <taxon>Eukaryota</taxon>
        <taxon>Metazoa</taxon>
        <taxon>Chordata</taxon>
        <taxon>Craniata</taxon>
        <taxon>Vertebrata</taxon>
        <taxon>Euteleostomi</taxon>
        <taxon>Archelosauria</taxon>
        <taxon>Archosauria</taxon>
        <taxon>Dinosauria</taxon>
        <taxon>Saurischia</taxon>
        <taxon>Theropoda</taxon>
        <taxon>Coelurosauria</taxon>
        <taxon>Aves</taxon>
        <taxon>Neognathae</taxon>
        <taxon>Neoaves</taxon>
        <taxon>Columbimorphae</taxon>
        <taxon>Columbiformes</taxon>
        <taxon>Columbidae</taxon>
        <taxon>Patagioenas</taxon>
    </lineage>
</organism>
<evidence type="ECO:0000313" key="1">
    <source>
        <dbReference type="EMBL" id="OPJ85343.1"/>
    </source>
</evidence>
<dbReference type="AlphaFoldDB" id="A0A1V4KLS5"/>
<dbReference type="Proteomes" id="UP000190648">
    <property type="component" value="Unassembled WGS sequence"/>
</dbReference>
<proteinExistence type="predicted"/>
<keyword evidence="2" id="KW-1185">Reference proteome</keyword>
<accession>A0A1V4KLS5</accession>
<gene>
    <name evidence="1" type="ORF">AV530_011775</name>
</gene>